<comment type="caution">
    <text evidence="1">The sequence shown here is derived from an EMBL/GenBank/DDBJ whole genome shotgun (WGS) entry which is preliminary data.</text>
</comment>
<sequence>MDDHVQLEFEPIYEQDIGRLTSIMVRAFDEDATRIRKLTGWKRQRNNESDICCHPCDIWYSYR</sequence>
<reference evidence="1 2" key="1">
    <citation type="submission" date="2018-07" db="EMBL/GenBank/DDBJ databases">
        <title>Genomic Encyclopedia of Type Strains, Phase III (KMG-III): the genomes of soil and plant-associated and newly described type strains.</title>
        <authorList>
            <person name="Whitman W."/>
        </authorList>
    </citation>
    <scope>NUCLEOTIDE SEQUENCE [LARGE SCALE GENOMIC DNA]</scope>
    <source>
        <strain evidence="1 2">CECT 8333</strain>
    </source>
</reference>
<dbReference type="Proteomes" id="UP000253090">
    <property type="component" value="Unassembled WGS sequence"/>
</dbReference>
<dbReference type="AlphaFoldDB" id="A0A369BLP1"/>
<protein>
    <submittedName>
        <fullName evidence="1">Uncharacterized protein</fullName>
    </submittedName>
</protein>
<dbReference type="EMBL" id="QPJW01000001">
    <property type="protein sequence ID" value="RCX22509.1"/>
    <property type="molecule type" value="Genomic_DNA"/>
</dbReference>
<evidence type="ECO:0000313" key="1">
    <source>
        <dbReference type="EMBL" id="RCX22509.1"/>
    </source>
</evidence>
<proteinExistence type="predicted"/>
<evidence type="ECO:0000313" key="2">
    <source>
        <dbReference type="Proteomes" id="UP000253090"/>
    </source>
</evidence>
<name>A0A369BLP1_9BACL</name>
<accession>A0A369BLP1</accession>
<keyword evidence="2" id="KW-1185">Reference proteome</keyword>
<organism evidence="1 2">
    <name type="scientific">Fontibacillus phaseoli</name>
    <dbReference type="NCBI Taxonomy" id="1416533"/>
    <lineage>
        <taxon>Bacteria</taxon>
        <taxon>Bacillati</taxon>
        <taxon>Bacillota</taxon>
        <taxon>Bacilli</taxon>
        <taxon>Bacillales</taxon>
        <taxon>Paenibacillaceae</taxon>
        <taxon>Fontibacillus</taxon>
    </lineage>
</organism>
<gene>
    <name evidence="1" type="ORF">DFP94_10189</name>
</gene>